<dbReference type="EMBL" id="BLAF01000066">
    <property type="protein sequence ID" value="GES25375.1"/>
    <property type="molecule type" value="Genomic_DNA"/>
</dbReference>
<keyword evidence="2" id="KW-1185">Reference proteome</keyword>
<dbReference type="Proteomes" id="UP000377595">
    <property type="component" value="Unassembled WGS sequence"/>
</dbReference>
<accession>A0A5M3XW12</accession>
<dbReference type="InterPro" id="IPR035959">
    <property type="entry name" value="RutC-like_sf"/>
</dbReference>
<dbReference type="Gene3D" id="3.30.1330.40">
    <property type="entry name" value="RutC-like"/>
    <property type="match status" value="1"/>
</dbReference>
<dbReference type="OrthoDB" id="3185659at2"/>
<protein>
    <submittedName>
        <fullName evidence="1">Enamine deaminase RidA</fullName>
    </submittedName>
</protein>
<dbReference type="SUPFAM" id="SSF55298">
    <property type="entry name" value="YjgF-like"/>
    <property type="match status" value="1"/>
</dbReference>
<organism evidence="1 2">
    <name type="scientific">Acrocarpospora pleiomorpha</name>
    <dbReference type="NCBI Taxonomy" id="90975"/>
    <lineage>
        <taxon>Bacteria</taxon>
        <taxon>Bacillati</taxon>
        <taxon>Actinomycetota</taxon>
        <taxon>Actinomycetes</taxon>
        <taxon>Streptosporangiales</taxon>
        <taxon>Streptosporangiaceae</taxon>
        <taxon>Acrocarpospora</taxon>
    </lineage>
</organism>
<comment type="caution">
    <text evidence="1">The sequence shown here is derived from an EMBL/GenBank/DDBJ whole genome shotgun (WGS) entry which is preliminary data.</text>
</comment>
<dbReference type="InterPro" id="IPR006175">
    <property type="entry name" value="YjgF/YER057c/UK114"/>
</dbReference>
<dbReference type="AlphaFoldDB" id="A0A5M3XW12"/>
<reference evidence="1 2" key="1">
    <citation type="submission" date="2019-10" db="EMBL/GenBank/DDBJ databases">
        <title>Whole genome shotgun sequence of Acrocarpospora pleiomorpha NBRC 16267.</title>
        <authorList>
            <person name="Ichikawa N."/>
            <person name="Kimura A."/>
            <person name="Kitahashi Y."/>
            <person name="Komaki H."/>
            <person name="Oguchi A."/>
        </authorList>
    </citation>
    <scope>NUCLEOTIDE SEQUENCE [LARGE SCALE GENOMIC DNA]</scope>
    <source>
        <strain evidence="1 2">NBRC 16267</strain>
    </source>
</reference>
<evidence type="ECO:0000313" key="1">
    <source>
        <dbReference type="EMBL" id="GES25375.1"/>
    </source>
</evidence>
<dbReference type="RefSeq" id="WP_155350152.1">
    <property type="nucleotide sequence ID" value="NZ_BAAAHM010000001.1"/>
</dbReference>
<proteinExistence type="predicted"/>
<sequence>MAKRRQVIDVPGVRHGTAPIPMGIRIGNMVYSSGIHGMDPESGQMPENAARQVELVFQHMRTIVENAGGTTDDIAMVIFNLTDDDHRPLVHAEWIKMFPHDDDRPARNTHIMPLGMGMIIHVLMTAVLEERGGGL</sequence>
<evidence type="ECO:0000313" key="2">
    <source>
        <dbReference type="Proteomes" id="UP000377595"/>
    </source>
</evidence>
<gene>
    <name evidence="1" type="ORF">Aple_082740</name>
</gene>
<dbReference type="Pfam" id="PF01042">
    <property type="entry name" value="Ribonuc_L-PSP"/>
    <property type="match status" value="1"/>
</dbReference>
<name>A0A5M3XW12_9ACTN</name>